<comment type="subcellular location">
    <subcellularLocation>
        <location evidence="1">Mitochondrion inner membrane</location>
        <topology evidence="1">Peripheral membrane protein</topology>
        <orientation evidence="1">Matrix side</orientation>
    </subcellularLocation>
</comment>
<keyword evidence="13" id="KW-1185">Reference proteome</keyword>
<evidence type="ECO:0000256" key="10">
    <source>
        <dbReference type="PIRSR" id="PIRSR006230-1"/>
    </source>
</evidence>
<reference evidence="12" key="1">
    <citation type="submission" date="2021-04" db="EMBL/GenBank/DDBJ databases">
        <authorList>
            <consortium name="Molecular Ecology Group"/>
        </authorList>
    </citation>
    <scope>NUCLEOTIDE SEQUENCE</scope>
</reference>
<dbReference type="InterPro" id="IPR006073">
    <property type="entry name" value="GTP-bd"/>
</dbReference>
<keyword evidence="2 9" id="KW-0547">Nucleotide-binding</keyword>
<evidence type="ECO:0000313" key="13">
    <source>
        <dbReference type="Proteomes" id="UP000678393"/>
    </source>
</evidence>
<evidence type="ECO:0000313" key="12">
    <source>
        <dbReference type="EMBL" id="CAG5127526.1"/>
    </source>
</evidence>
<evidence type="ECO:0000256" key="9">
    <source>
        <dbReference type="PIRNR" id="PIRNR006230"/>
    </source>
</evidence>
<dbReference type="AlphaFoldDB" id="A0A8S3ZJW4"/>
<comment type="caution">
    <text evidence="12">The sequence shown here is derived from an EMBL/GenBank/DDBJ whole genome shotgun (WGS) entry which is preliminary data.</text>
</comment>
<name>A0A8S3ZJW4_9EUPU</name>
<keyword evidence="3" id="KW-0999">Mitochondrion inner membrane</keyword>
<dbReference type="CDD" id="cd01856">
    <property type="entry name" value="YlqF"/>
    <property type="match status" value="1"/>
</dbReference>
<dbReference type="InterPro" id="IPR030378">
    <property type="entry name" value="G_CP_dom"/>
</dbReference>
<comment type="function">
    <text evidence="8 9">Plays a role in the regulation of the mitochondrial ribosome assembly and of translational activity. Displays mitochondrial GTPase activity.</text>
</comment>
<gene>
    <name evidence="12" type="ORF">CUNI_LOCUS13084</name>
</gene>
<organism evidence="12 13">
    <name type="scientific">Candidula unifasciata</name>
    <dbReference type="NCBI Taxonomy" id="100452"/>
    <lineage>
        <taxon>Eukaryota</taxon>
        <taxon>Metazoa</taxon>
        <taxon>Spiralia</taxon>
        <taxon>Lophotrochozoa</taxon>
        <taxon>Mollusca</taxon>
        <taxon>Gastropoda</taxon>
        <taxon>Heterobranchia</taxon>
        <taxon>Euthyneura</taxon>
        <taxon>Panpulmonata</taxon>
        <taxon>Eupulmonata</taxon>
        <taxon>Stylommatophora</taxon>
        <taxon>Helicina</taxon>
        <taxon>Helicoidea</taxon>
        <taxon>Geomitridae</taxon>
        <taxon>Candidula</taxon>
    </lineage>
</organism>
<dbReference type="InterPro" id="IPR023179">
    <property type="entry name" value="GTP-bd_ortho_bundle_sf"/>
</dbReference>
<keyword evidence="6 9" id="KW-0342">GTP-binding</keyword>
<dbReference type="InterPro" id="IPR016478">
    <property type="entry name" value="GTPase_MTG1"/>
</dbReference>
<evidence type="ECO:0000256" key="6">
    <source>
        <dbReference type="ARBA" id="ARBA00023134"/>
    </source>
</evidence>
<dbReference type="Proteomes" id="UP000678393">
    <property type="component" value="Unassembled WGS sequence"/>
</dbReference>
<evidence type="ECO:0000256" key="5">
    <source>
        <dbReference type="ARBA" id="ARBA00023128"/>
    </source>
</evidence>
<dbReference type="GO" id="GO:0003924">
    <property type="term" value="F:GTPase activity"/>
    <property type="evidence" value="ECO:0007669"/>
    <property type="project" value="TreeGrafter"/>
</dbReference>
<dbReference type="FunFam" id="1.10.1580.10:FF:000004">
    <property type="entry name" value="Mitochondrial GTPase 1"/>
    <property type="match status" value="1"/>
</dbReference>
<evidence type="ECO:0000259" key="11">
    <source>
        <dbReference type="PROSITE" id="PS51721"/>
    </source>
</evidence>
<keyword evidence="7" id="KW-0472">Membrane</keyword>
<dbReference type="EMBL" id="CAJHNH020002713">
    <property type="protein sequence ID" value="CAG5127526.1"/>
    <property type="molecule type" value="Genomic_DNA"/>
</dbReference>
<comment type="similarity">
    <text evidence="9">Belongs to the TRAFAC class YlqF/YawG GTPase family. MTG1 subfamily.</text>
</comment>
<accession>A0A8S3ZJW4</accession>
<dbReference type="FunFam" id="3.40.50.300:FF:000876">
    <property type="entry name" value="Mitochondrial GTPase 1"/>
    <property type="match status" value="1"/>
</dbReference>
<feature type="binding site" evidence="10">
    <location>
        <begin position="156"/>
        <end position="161"/>
    </location>
    <ligand>
        <name>GTP</name>
        <dbReference type="ChEBI" id="CHEBI:37565"/>
    </ligand>
</feature>
<dbReference type="GO" id="GO:0005525">
    <property type="term" value="F:GTP binding"/>
    <property type="evidence" value="ECO:0007669"/>
    <property type="project" value="UniProtKB-KW"/>
</dbReference>
<protein>
    <recommendedName>
        <fullName evidence="9">Mitochondrial GTPase 1</fullName>
    </recommendedName>
</protein>
<evidence type="ECO:0000256" key="7">
    <source>
        <dbReference type="ARBA" id="ARBA00023136"/>
    </source>
</evidence>
<evidence type="ECO:0000256" key="3">
    <source>
        <dbReference type="ARBA" id="ARBA00022792"/>
    </source>
</evidence>
<dbReference type="PROSITE" id="PS51721">
    <property type="entry name" value="G_CP"/>
    <property type="match status" value="1"/>
</dbReference>
<feature type="domain" description="CP-type G" evidence="11">
    <location>
        <begin position="32"/>
        <end position="213"/>
    </location>
</feature>
<evidence type="ECO:0000256" key="4">
    <source>
        <dbReference type="ARBA" id="ARBA00022946"/>
    </source>
</evidence>
<feature type="binding site" evidence="10">
    <location>
        <position position="209"/>
    </location>
    <ligand>
        <name>GTP</name>
        <dbReference type="ChEBI" id="CHEBI:37565"/>
    </ligand>
</feature>
<dbReference type="GO" id="GO:0005743">
    <property type="term" value="C:mitochondrial inner membrane"/>
    <property type="evidence" value="ECO:0007669"/>
    <property type="project" value="UniProtKB-SubCell"/>
</dbReference>
<dbReference type="PANTHER" id="PTHR45782">
    <property type="entry name" value="MITOCHONDRIAL RIBOSOME-ASSOCIATED GTPASE 1"/>
    <property type="match status" value="1"/>
</dbReference>
<keyword evidence="4" id="KW-0809">Transit peptide</keyword>
<evidence type="ECO:0000256" key="1">
    <source>
        <dbReference type="ARBA" id="ARBA00004443"/>
    </source>
</evidence>
<sequence>MSSKFLQLHKSFRKKFSLPNSHIVQWFPGHMMKGMFQIQAKLKAIDCIVEIHDARLPFSGRNLHLRDIIKLRPHILLLNKADLTDFAENSSKKDKVVTDLKSQGVDNVYFTSFRQSTHQQVLSDILPMVKDLVYSRPRYNREGNEELNLLVVGVPNVGKSTFINSLRNATLMKKGKATTVGALAGITRSVLTKIKVSSNPPVYIIDTPGIMPPKIPGLETGMRLAACACLPDQLVGEVSIADYILFWLNSRRHFDYVDYFELDEPSDNILNVLAKIAIRNKTILRVKDVATNQFVYRPNNLAAAVMFCAAFRDGKLGKFTLDDENE</sequence>
<dbReference type="Gene3D" id="1.10.1580.10">
    <property type="match status" value="1"/>
</dbReference>
<dbReference type="Pfam" id="PF01926">
    <property type="entry name" value="MMR_HSR1"/>
    <property type="match status" value="1"/>
</dbReference>
<keyword evidence="5 9" id="KW-0496">Mitochondrion</keyword>
<dbReference type="PANTHER" id="PTHR45782:SF4">
    <property type="entry name" value="MITOCHONDRIAL RIBOSOME-ASSOCIATED GTPASE 1"/>
    <property type="match status" value="1"/>
</dbReference>
<dbReference type="Gene3D" id="3.40.50.300">
    <property type="entry name" value="P-loop containing nucleotide triphosphate hydrolases"/>
    <property type="match status" value="1"/>
</dbReference>
<evidence type="ECO:0000256" key="8">
    <source>
        <dbReference type="ARBA" id="ARBA00045284"/>
    </source>
</evidence>
<dbReference type="PIRSF" id="PIRSF006230">
    <property type="entry name" value="MG442"/>
    <property type="match status" value="1"/>
</dbReference>
<dbReference type="GO" id="GO:0032543">
    <property type="term" value="P:mitochondrial translation"/>
    <property type="evidence" value="ECO:0007669"/>
    <property type="project" value="TreeGrafter"/>
</dbReference>
<feature type="binding site" evidence="10">
    <location>
        <begin position="79"/>
        <end position="82"/>
    </location>
    <ligand>
        <name>GTP</name>
        <dbReference type="ChEBI" id="CHEBI:37565"/>
    </ligand>
</feature>
<proteinExistence type="inferred from homology"/>
<dbReference type="PRINTS" id="PR00326">
    <property type="entry name" value="GTP1OBG"/>
</dbReference>
<dbReference type="InterPro" id="IPR027417">
    <property type="entry name" value="P-loop_NTPase"/>
</dbReference>
<dbReference type="OrthoDB" id="269151at2759"/>
<evidence type="ECO:0000256" key="2">
    <source>
        <dbReference type="ARBA" id="ARBA00022741"/>
    </source>
</evidence>
<dbReference type="SUPFAM" id="SSF52540">
    <property type="entry name" value="P-loop containing nucleoside triphosphate hydrolases"/>
    <property type="match status" value="1"/>
</dbReference>